<evidence type="ECO:0000256" key="1">
    <source>
        <dbReference type="ARBA" id="ARBA00023015"/>
    </source>
</evidence>
<proteinExistence type="predicted"/>
<evidence type="ECO:0000313" key="6">
    <source>
        <dbReference type="Proteomes" id="UP000008456"/>
    </source>
</evidence>
<feature type="domain" description="Mga helix-turn-helix" evidence="4">
    <location>
        <begin position="91"/>
        <end position="166"/>
    </location>
</feature>
<keyword evidence="6" id="KW-1185">Reference proteome</keyword>
<gene>
    <name evidence="5" type="ordered locus">MPTP_1621</name>
</gene>
<dbReference type="OrthoDB" id="2172970at2"/>
<dbReference type="KEGG" id="mps:MPTP_1621"/>
<accession>F3YC21</accession>
<dbReference type="STRING" id="940190.MPTP_1621"/>
<reference key="2">
    <citation type="submission" date="2011-04" db="EMBL/GenBank/DDBJ databases">
        <title>Whole genome sequence of Melissococcus plutonius ATCC 35311.</title>
        <authorList>
            <person name="Okumura K."/>
            <person name="Arai R."/>
            <person name="Osaki M."/>
            <person name="Okura M."/>
            <person name="Kirikae T."/>
            <person name="Takamatsu D."/>
            <person name="Akiyama T."/>
        </authorList>
    </citation>
    <scope>NUCLEOTIDE SEQUENCE</scope>
    <source>
        <strain>ATCC 35311</strain>
    </source>
</reference>
<keyword evidence="3" id="KW-0472">Membrane</keyword>
<dbReference type="Proteomes" id="UP000008456">
    <property type="component" value="Chromosome"/>
</dbReference>
<evidence type="ECO:0000313" key="5">
    <source>
        <dbReference type="EMBL" id="BAK22049.1"/>
    </source>
</evidence>
<evidence type="ECO:0000259" key="4">
    <source>
        <dbReference type="Pfam" id="PF05043"/>
    </source>
</evidence>
<evidence type="ECO:0000256" key="3">
    <source>
        <dbReference type="SAM" id="Phobius"/>
    </source>
</evidence>
<dbReference type="HOGENOM" id="CLU_044066_0_0_9"/>
<dbReference type="PANTHER" id="PTHR30185:SF18">
    <property type="entry name" value="TRANSCRIPTIONAL REGULATOR MTLR"/>
    <property type="match status" value="1"/>
</dbReference>
<name>F3YC21_MELPT</name>
<sequence length="334" mass="40727">MNFNKLLKFEIQKYLEILDEGFYTMQPICVKKFTEQLLISKKTFYRYVNRIQALIKDYEFQKNLMVNISSTGYLIIEEKRSGAFLDFRLQFLQNIPDIWLLKQVIEKNTINLGKATYIYGISESSLRKSLTRLQRQLNSIGLIITRADYQLVGSELQIRYFIHSFYRWLGLSIDESTESKRIVEWSCSFFGLMINVSQRHWLSQMVAILLWRFELKKQIDQNEIHIFQLAESNNFVLFYDWFIKKIRLPSEEIQFLYLILQAKFFSFFKRRFHDLWFYEQQTKPTRLFELTVYIMKQLREQFREYPLIFTDDSFIYFFVFIFIIVYSKIFHFLN</sequence>
<protein>
    <recommendedName>
        <fullName evidence="4">Mga helix-turn-helix domain-containing protein</fullName>
    </recommendedName>
</protein>
<keyword evidence="3" id="KW-0812">Transmembrane</keyword>
<keyword evidence="2" id="KW-0804">Transcription</keyword>
<evidence type="ECO:0000256" key="2">
    <source>
        <dbReference type="ARBA" id="ARBA00023163"/>
    </source>
</evidence>
<reference evidence="5 6" key="1">
    <citation type="journal article" date="2011" name="J. Bacteriol.">
        <title>Complete genome sequence of Melissococcus plutonius ATCC 35311.</title>
        <authorList>
            <person name="Okumura K."/>
            <person name="Arai R."/>
            <person name="Okura M."/>
            <person name="Kirikae T."/>
            <person name="Takamatsu D."/>
            <person name="Osaki M."/>
            <person name="Miyoshi-Akiyama T."/>
        </authorList>
    </citation>
    <scope>NUCLEOTIDE SEQUENCE [LARGE SCALE GENOMIC DNA]</scope>
    <source>
        <strain evidence="6">ATCC 35311 / CIP 104052 / LMG 20360 / NCIMB 702443</strain>
    </source>
</reference>
<organism evidence="5 6">
    <name type="scientific">Melissococcus plutonius (strain ATCC 35311 / DSM 29964 / CIP 104052 / LMG 20360 / NCIMB 702443)</name>
    <dbReference type="NCBI Taxonomy" id="940190"/>
    <lineage>
        <taxon>Bacteria</taxon>
        <taxon>Bacillati</taxon>
        <taxon>Bacillota</taxon>
        <taxon>Bacilli</taxon>
        <taxon>Lactobacillales</taxon>
        <taxon>Enterococcaceae</taxon>
        <taxon>Melissococcus</taxon>
    </lineage>
</organism>
<dbReference type="InterPro" id="IPR050661">
    <property type="entry name" value="BglG_antiterminators"/>
</dbReference>
<feature type="transmembrane region" description="Helical" evidence="3">
    <location>
        <begin position="314"/>
        <end position="333"/>
    </location>
</feature>
<dbReference type="EMBL" id="AP012200">
    <property type="protein sequence ID" value="BAK22049.1"/>
    <property type="molecule type" value="Genomic_DNA"/>
</dbReference>
<dbReference type="RefSeq" id="WP_013774485.1">
    <property type="nucleotide sequence ID" value="NC_015516.1"/>
</dbReference>
<dbReference type="Pfam" id="PF05043">
    <property type="entry name" value="Mga"/>
    <property type="match status" value="1"/>
</dbReference>
<dbReference type="AlphaFoldDB" id="F3YC21"/>
<dbReference type="InterPro" id="IPR007737">
    <property type="entry name" value="Mga_HTH"/>
</dbReference>
<keyword evidence="1" id="KW-0805">Transcription regulation</keyword>
<keyword evidence="3" id="KW-1133">Transmembrane helix</keyword>
<dbReference type="PANTHER" id="PTHR30185">
    <property type="entry name" value="CRYPTIC BETA-GLUCOSIDE BGL OPERON ANTITERMINATOR"/>
    <property type="match status" value="1"/>
</dbReference>